<keyword evidence="7" id="KW-0067">ATP-binding</keyword>
<dbReference type="PROSITE" id="PS50893">
    <property type="entry name" value="ABC_TRANSPORTER_2"/>
    <property type="match status" value="2"/>
</dbReference>
<dbReference type="FunFam" id="3.40.50.300:FF:000127">
    <property type="entry name" value="Ribose import ATP-binding protein RbsA"/>
    <property type="match status" value="1"/>
</dbReference>
<dbReference type="CDD" id="cd03215">
    <property type="entry name" value="ABC_Carb_Monos_II"/>
    <property type="match status" value="1"/>
</dbReference>
<dbReference type="AlphaFoldDB" id="C2K0I4"/>
<accession>C2K0I4</accession>
<keyword evidence="12" id="KW-1185">Reference proteome</keyword>
<keyword evidence="4" id="KW-0762">Sugar transport</keyword>
<dbReference type="PROSITE" id="PS00211">
    <property type="entry name" value="ABC_TRANSPORTER_1"/>
    <property type="match status" value="1"/>
</dbReference>
<evidence type="ECO:0000256" key="6">
    <source>
        <dbReference type="ARBA" id="ARBA00022741"/>
    </source>
</evidence>
<keyword evidence="9" id="KW-0472">Membrane</keyword>
<keyword evidence="6" id="KW-0547">Nucleotide-binding</keyword>
<comment type="caution">
    <text evidence="11">The sequence shown here is derived from an EMBL/GenBank/DDBJ whole genome shotgun (WGS) entry which is preliminary data.</text>
</comment>
<keyword evidence="11" id="KW-0378">Hydrolase</keyword>
<evidence type="ECO:0000256" key="8">
    <source>
        <dbReference type="ARBA" id="ARBA00022967"/>
    </source>
</evidence>
<evidence type="ECO:0000256" key="5">
    <source>
        <dbReference type="ARBA" id="ARBA00022737"/>
    </source>
</evidence>
<dbReference type="CDD" id="cd03216">
    <property type="entry name" value="ABC_Carb_Monos_I"/>
    <property type="match status" value="1"/>
</dbReference>
<dbReference type="InterPro" id="IPR003593">
    <property type="entry name" value="AAA+_ATPase"/>
</dbReference>
<dbReference type="Pfam" id="PF00005">
    <property type="entry name" value="ABC_tran"/>
    <property type="match status" value="2"/>
</dbReference>
<dbReference type="HOGENOM" id="CLU_000604_92_3_9"/>
<gene>
    <name evidence="11" type="primary">rbsA</name>
    <name evidence="11" type="ORF">HMPREF0539_2669</name>
</gene>
<dbReference type="SUPFAM" id="SSF52540">
    <property type="entry name" value="P-loop containing nucleoside triphosphate hydrolases"/>
    <property type="match status" value="2"/>
</dbReference>
<name>C2K0I4_LACRM</name>
<keyword evidence="5" id="KW-0677">Repeat</keyword>
<organism evidence="11 12">
    <name type="scientific">Lacticaseibacillus rhamnosus (strain LMS2-1)</name>
    <dbReference type="NCBI Taxonomy" id="525361"/>
    <lineage>
        <taxon>Bacteria</taxon>
        <taxon>Bacillati</taxon>
        <taxon>Bacillota</taxon>
        <taxon>Bacilli</taxon>
        <taxon>Lactobacillales</taxon>
        <taxon>Lactobacillaceae</taxon>
        <taxon>Lacticaseibacillus</taxon>
    </lineage>
</organism>
<comment type="subcellular location">
    <subcellularLocation>
        <location evidence="1">Cell membrane</location>
        <topology evidence="1">Peripheral membrane protein</topology>
    </subcellularLocation>
</comment>
<feature type="domain" description="ABC transporter" evidence="10">
    <location>
        <begin position="27"/>
        <end position="263"/>
    </location>
</feature>
<dbReference type="EC" id="3.6.3.17" evidence="11"/>
<feature type="domain" description="ABC transporter" evidence="10">
    <location>
        <begin position="262"/>
        <end position="517"/>
    </location>
</feature>
<dbReference type="PANTHER" id="PTHR43790">
    <property type="entry name" value="CARBOHYDRATE TRANSPORT ATP-BINDING PROTEIN MG119-RELATED"/>
    <property type="match status" value="1"/>
</dbReference>
<reference evidence="11" key="1">
    <citation type="submission" date="2009-01" db="EMBL/GenBank/DDBJ databases">
        <authorList>
            <person name="Qin X."/>
            <person name="Bachman B."/>
            <person name="Battles P."/>
            <person name="Bell A."/>
            <person name="Bess C."/>
            <person name="Bickham C."/>
            <person name="Chaboub L."/>
            <person name="Chen D."/>
            <person name="Coyle M."/>
            <person name="Deiros D.R."/>
            <person name="Dinh H."/>
            <person name="Forbes L."/>
            <person name="Fowler G."/>
            <person name="Francisco L."/>
            <person name="Fu Q."/>
            <person name="Gubbala S."/>
            <person name="Hale W."/>
            <person name="Han Y."/>
            <person name="Hemphill L."/>
            <person name="Highlander S.K."/>
            <person name="Hirani K."/>
            <person name="Hogues M."/>
            <person name="Jackson L."/>
            <person name="Jakkamsetti A."/>
            <person name="Javaid M."/>
            <person name="Jiang H."/>
            <person name="Korchina V."/>
            <person name="Kovar C."/>
            <person name="Lara F."/>
            <person name="Lee S."/>
            <person name="Mata R."/>
            <person name="Mathew T."/>
            <person name="Moen C."/>
            <person name="Morales K."/>
            <person name="Munidasa M."/>
            <person name="Nazareth L."/>
            <person name="Ngo R."/>
            <person name="Nguyen L."/>
            <person name="Okwuonu G."/>
            <person name="Ongeri F."/>
            <person name="Patil S."/>
            <person name="Petrosino J."/>
            <person name="Pham C."/>
            <person name="Pham P."/>
            <person name="Pu L.-L."/>
            <person name="Puazo M."/>
            <person name="Raj R."/>
            <person name="Reid J."/>
            <person name="Rouhana J."/>
            <person name="Saada N."/>
            <person name="Shang Y."/>
            <person name="Simmons D."/>
            <person name="Thornton R."/>
            <person name="Warren J."/>
            <person name="Weissenberger G."/>
            <person name="Zhang J."/>
            <person name="Zhang L."/>
            <person name="Zhou C."/>
            <person name="Zhu D."/>
            <person name="Muzny D."/>
            <person name="Worley K."/>
            <person name="Gibbs R."/>
        </authorList>
    </citation>
    <scope>NUCLEOTIDE SEQUENCE [LARGE SCALE GENOMIC DNA]</scope>
    <source>
        <strain evidence="11">LMS2-1</strain>
    </source>
</reference>
<proteinExistence type="predicted"/>
<evidence type="ECO:0000313" key="12">
    <source>
        <dbReference type="Proteomes" id="UP000004525"/>
    </source>
</evidence>
<evidence type="ECO:0000313" key="11">
    <source>
        <dbReference type="EMBL" id="EEN79266.1"/>
    </source>
</evidence>
<evidence type="ECO:0000256" key="9">
    <source>
        <dbReference type="ARBA" id="ARBA00023136"/>
    </source>
</evidence>
<evidence type="ECO:0000259" key="10">
    <source>
        <dbReference type="PROSITE" id="PS50893"/>
    </source>
</evidence>
<keyword evidence="3" id="KW-1003">Cell membrane</keyword>
<dbReference type="EMBL" id="ACIZ01000111">
    <property type="protein sequence ID" value="EEN79266.1"/>
    <property type="molecule type" value="Genomic_DNA"/>
</dbReference>
<dbReference type="InterPro" id="IPR003439">
    <property type="entry name" value="ABC_transporter-like_ATP-bd"/>
</dbReference>
<sequence length="524" mass="57644">MQIAAPVNAFQNNSHHNQHLGESKMKIEMKEITKSFGANQVLKGVNFTIDSGEVHALMGENGAGKSTLMNILTGLYPANSGEILVDGQPTTYSGPMEAEQHGISFIHQEMNNFLEMSVVDNMFLNKELRNRFGLMDSKAMRDQADHYLSLLGAKLDVDQPIGSLSVGRQQMVEIAKSLMTDAKIIIMDEPTAALTETEISQLFTVVRRLKAKGVGFIYISHRMEEIFEIADKVTVMRDGRSITEYATKDVTMKQLVKDMVGREIEDFYPERTPTFGPVAMEVKHLTEKGVFQDVSFSVRQGEILGFSGLMGAGRTEIMRAIFGIDKYQSGEILLDGQPVKIRDPQAAIRHNLGFLTENRKDEGLILDDSLHDNIVLPSIDGFVKHGLVDDKATDDFVRLLMKRLTVKAMGPDVTAGSLSGGNQQKVVLAKWIGSGSKVLILDEPTRGVDVGAKREIYDLMNELTDRHVAIIMISSDLPEVLGMSDRIAVVYEGRLTGILDGQTATQESIMTLATGGVEEHAGAI</sequence>
<evidence type="ECO:0000256" key="7">
    <source>
        <dbReference type="ARBA" id="ARBA00022840"/>
    </source>
</evidence>
<dbReference type="PANTHER" id="PTHR43790:SF3">
    <property type="entry name" value="D-ALLOSE IMPORT ATP-BINDING PROTEIN ALSA-RELATED"/>
    <property type="match status" value="1"/>
</dbReference>
<evidence type="ECO:0000256" key="1">
    <source>
        <dbReference type="ARBA" id="ARBA00004202"/>
    </source>
</evidence>
<evidence type="ECO:0000256" key="2">
    <source>
        <dbReference type="ARBA" id="ARBA00022448"/>
    </source>
</evidence>
<dbReference type="InterPro" id="IPR017871">
    <property type="entry name" value="ABC_transporter-like_CS"/>
</dbReference>
<dbReference type="GO" id="GO:0005524">
    <property type="term" value="F:ATP binding"/>
    <property type="evidence" value="ECO:0007669"/>
    <property type="project" value="UniProtKB-KW"/>
</dbReference>
<keyword evidence="2" id="KW-0813">Transport</keyword>
<dbReference type="Proteomes" id="UP000004525">
    <property type="component" value="Unassembled WGS sequence"/>
</dbReference>
<dbReference type="GO" id="GO:0005886">
    <property type="term" value="C:plasma membrane"/>
    <property type="evidence" value="ECO:0007669"/>
    <property type="project" value="UniProtKB-SubCell"/>
</dbReference>
<evidence type="ECO:0000256" key="4">
    <source>
        <dbReference type="ARBA" id="ARBA00022597"/>
    </source>
</evidence>
<evidence type="ECO:0000256" key="3">
    <source>
        <dbReference type="ARBA" id="ARBA00022475"/>
    </source>
</evidence>
<dbReference type="SMART" id="SM00382">
    <property type="entry name" value="AAA"/>
    <property type="match status" value="2"/>
</dbReference>
<protein>
    <submittedName>
        <fullName evidence="11">Sugar ABC transporter, ATP binding protein</fullName>
        <ecNumber evidence="11">3.6.3.17</ecNumber>
    </submittedName>
</protein>
<dbReference type="InterPro" id="IPR050107">
    <property type="entry name" value="ABC_carbohydrate_import_ATPase"/>
</dbReference>
<dbReference type="InterPro" id="IPR027417">
    <property type="entry name" value="P-loop_NTPase"/>
</dbReference>
<keyword evidence="8" id="KW-1278">Translocase</keyword>
<dbReference type="Gene3D" id="3.40.50.300">
    <property type="entry name" value="P-loop containing nucleotide triphosphate hydrolases"/>
    <property type="match status" value="2"/>
</dbReference>
<dbReference type="GO" id="GO:0016887">
    <property type="term" value="F:ATP hydrolysis activity"/>
    <property type="evidence" value="ECO:0007669"/>
    <property type="project" value="InterPro"/>
</dbReference>